<proteinExistence type="predicted"/>
<dbReference type="GO" id="GO:0005886">
    <property type="term" value="C:plasma membrane"/>
    <property type="evidence" value="ECO:0007669"/>
    <property type="project" value="TreeGrafter"/>
</dbReference>
<dbReference type="Pfam" id="PF12819">
    <property type="entry name" value="Malectin_like"/>
    <property type="match status" value="1"/>
</dbReference>
<organism evidence="15 16">
    <name type="scientific">Gossypium laxum</name>
    <dbReference type="NCBI Taxonomy" id="34288"/>
    <lineage>
        <taxon>Eukaryota</taxon>
        <taxon>Viridiplantae</taxon>
        <taxon>Streptophyta</taxon>
        <taxon>Embryophyta</taxon>
        <taxon>Tracheophyta</taxon>
        <taxon>Spermatophyta</taxon>
        <taxon>Magnoliopsida</taxon>
        <taxon>eudicotyledons</taxon>
        <taxon>Gunneridae</taxon>
        <taxon>Pentapetalae</taxon>
        <taxon>rosids</taxon>
        <taxon>malvids</taxon>
        <taxon>Malvales</taxon>
        <taxon>Malvaceae</taxon>
        <taxon>Malvoideae</taxon>
        <taxon>Gossypium</taxon>
    </lineage>
</organism>
<evidence type="ECO:0000256" key="10">
    <source>
        <dbReference type="ARBA" id="ARBA00023136"/>
    </source>
</evidence>
<dbReference type="InterPro" id="IPR008271">
    <property type="entry name" value="Ser/Thr_kinase_AS"/>
</dbReference>
<dbReference type="InterPro" id="IPR017441">
    <property type="entry name" value="Protein_kinase_ATP_BS"/>
</dbReference>
<comment type="caution">
    <text evidence="15">The sequence shown here is derived from an EMBL/GenBank/DDBJ whole genome shotgun (WGS) entry which is preliminary data.</text>
</comment>
<evidence type="ECO:0000313" key="15">
    <source>
        <dbReference type="EMBL" id="MBA0730333.1"/>
    </source>
</evidence>
<dbReference type="FunFam" id="2.60.120.430:FF:000005">
    <property type="entry name" value="Putative receptor-like protein kinase"/>
    <property type="match status" value="1"/>
</dbReference>
<dbReference type="InterPro" id="IPR001245">
    <property type="entry name" value="Ser-Thr/Tyr_kinase_cat_dom"/>
</dbReference>
<keyword evidence="6 12" id="KW-0547">Nucleotide-binding</keyword>
<dbReference type="GO" id="GO:0009506">
    <property type="term" value="C:plasmodesma"/>
    <property type="evidence" value="ECO:0007669"/>
    <property type="project" value="TreeGrafter"/>
</dbReference>
<dbReference type="Gene3D" id="3.30.200.20">
    <property type="entry name" value="Phosphorylase Kinase, domain 1"/>
    <property type="match status" value="1"/>
</dbReference>
<evidence type="ECO:0000259" key="14">
    <source>
        <dbReference type="PROSITE" id="PS50011"/>
    </source>
</evidence>
<dbReference type="SUPFAM" id="SSF56112">
    <property type="entry name" value="Protein kinase-like (PK-like)"/>
    <property type="match status" value="1"/>
</dbReference>
<dbReference type="EMBL" id="JABEZV010444286">
    <property type="protein sequence ID" value="MBA0730333.1"/>
    <property type="molecule type" value="Genomic_DNA"/>
</dbReference>
<reference evidence="15 16" key="1">
    <citation type="journal article" date="2019" name="Genome Biol. Evol.">
        <title>Insights into the evolution of the New World diploid cottons (Gossypium, subgenus Houzingenia) based on genome sequencing.</title>
        <authorList>
            <person name="Grover C.E."/>
            <person name="Arick M.A. 2nd"/>
            <person name="Thrash A."/>
            <person name="Conover J.L."/>
            <person name="Sanders W.S."/>
            <person name="Peterson D.G."/>
            <person name="Frelichowski J.E."/>
            <person name="Scheffler J.A."/>
            <person name="Scheffler B.E."/>
            <person name="Wendel J.F."/>
        </authorList>
    </citation>
    <scope>NUCLEOTIDE SEQUENCE [LARGE SCALE GENOMIC DNA]</scope>
    <source>
        <strain evidence="15">4</strain>
        <tissue evidence="15">Leaf</tissue>
    </source>
</reference>
<dbReference type="PROSITE" id="PS00108">
    <property type="entry name" value="PROTEIN_KINASE_ST"/>
    <property type="match status" value="1"/>
</dbReference>
<evidence type="ECO:0000256" key="7">
    <source>
        <dbReference type="ARBA" id="ARBA00022777"/>
    </source>
</evidence>
<evidence type="ECO:0000256" key="8">
    <source>
        <dbReference type="ARBA" id="ARBA00022840"/>
    </source>
</evidence>
<feature type="transmembrane region" description="Helical" evidence="13">
    <location>
        <begin position="20"/>
        <end position="43"/>
    </location>
</feature>
<dbReference type="FunFam" id="2.60.120.430:FF:000013">
    <property type="entry name" value="Putative receptor-like protein kinase"/>
    <property type="match status" value="1"/>
</dbReference>
<dbReference type="GO" id="GO:0004674">
    <property type="term" value="F:protein serine/threonine kinase activity"/>
    <property type="evidence" value="ECO:0007669"/>
    <property type="project" value="UniProtKB-KW"/>
</dbReference>
<feature type="binding site" evidence="12">
    <location>
        <position position="563"/>
    </location>
    <ligand>
        <name>ATP</name>
        <dbReference type="ChEBI" id="CHEBI:30616"/>
    </ligand>
</feature>
<keyword evidence="3" id="KW-0808">Transferase</keyword>
<comment type="subcellular location">
    <subcellularLocation>
        <location evidence="1">Membrane</location>
        <topology evidence="1">Single-pass type I membrane protein</topology>
    </subcellularLocation>
</comment>
<dbReference type="PROSITE" id="PS50011">
    <property type="entry name" value="PROTEIN_KINASE_DOM"/>
    <property type="match status" value="1"/>
</dbReference>
<dbReference type="FunFam" id="3.30.200.20:FF:000039">
    <property type="entry name" value="receptor-like protein kinase FERONIA"/>
    <property type="match status" value="1"/>
</dbReference>
<name>A0A7J9B296_9ROSI</name>
<dbReference type="PANTHER" id="PTHR27003">
    <property type="entry name" value="OS07G0166700 PROTEIN"/>
    <property type="match status" value="1"/>
</dbReference>
<dbReference type="PANTHER" id="PTHR27003:SF59">
    <property type="entry name" value="PROTEIN KINASE DOMAIN-CONTAINING PROTEIN"/>
    <property type="match status" value="1"/>
</dbReference>
<dbReference type="Pfam" id="PF07714">
    <property type="entry name" value="PK_Tyr_Ser-Thr"/>
    <property type="match status" value="1"/>
</dbReference>
<feature type="transmembrane region" description="Helical" evidence="13">
    <location>
        <begin position="453"/>
        <end position="477"/>
    </location>
</feature>
<keyword evidence="16" id="KW-1185">Reference proteome</keyword>
<keyword evidence="2" id="KW-0723">Serine/threonine-protein kinase</keyword>
<keyword evidence="8 12" id="KW-0067">ATP-binding</keyword>
<evidence type="ECO:0000256" key="5">
    <source>
        <dbReference type="ARBA" id="ARBA00022729"/>
    </source>
</evidence>
<dbReference type="InterPro" id="IPR024788">
    <property type="entry name" value="Malectin-like_Carb-bd_dom"/>
</dbReference>
<feature type="domain" description="Protein kinase" evidence="14">
    <location>
        <begin position="536"/>
        <end position="815"/>
    </location>
</feature>
<dbReference type="FunFam" id="1.10.510.10:FF:000252">
    <property type="entry name" value="Receptor-like protein kinase FERONIA"/>
    <property type="match status" value="1"/>
</dbReference>
<keyword evidence="10 13" id="KW-0472">Membrane</keyword>
<dbReference type="GO" id="GO:0004714">
    <property type="term" value="F:transmembrane receptor protein tyrosine kinase activity"/>
    <property type="evidence" value="ECO:0007669"/>
    <property type="project" value="InterPro"/>
</dbReference>
<keyword evidence="9 13" id="KW-1133">Transmembrane helix</keyword>
<dbReference type="GO" id="GO:0005524">
    <property type="term" value="F:ATP binding"/>
    <property type="evidence" value="ECO:0007669"/>
    <property type="project" value="UniProtKB-UniRule"/>
</dbReference>
<keyword evidence="5" id="KW-0732">Signal</keyword>
<evidence type="ECO:0000256" key="4">
    <source>
        <dbReference type="ARBA" id="ARBA00022692"/>
    </source>
</evidence>
<evidence type="ECO:0000256" key="6">
    <source>
        <dbReference type="ARBA" id="ARBA00022741"/>
    </source>
</evidence>
<dbReference type="InterPro" id="IPR000719">
    <property type="entry name" value="Prot_kinase_dom"/>
</dbReference>
<feature type="transmembrane region" description="Helical" evidence="13">
    <location>
        <begin position="55"/>
        <end position="72"/>
    </location>
</feature>
<evidence type="ECO:0000256" key="11">
    <source>
        <dbReference type="ARBA" id="ARBA00023180"/>
    </source>
</evidence>
<evidence type="ECO:0000256" key="1">
    <source>
        <dbReference type="ARBA" id="ARBA00004479"/>
    </source>
</evidence>
<evidence type="ECO:0000256" key="3">
    <source>
        <dbReference type="ARBA" id="ARBA00022679"/>
    </source>
</evidence>
<dbReference type="Gene3D" id="1.10.510.10">
    <property type="entry name" value="Transferase(Phosphotransferase) domain 1"/>
    <property type="match status" value="1"/>
</dbReference>
<keyword evidence="4 13" id="KW-0812">Transmembrane</keyword>
<dbReference type="Proteomes" id="UP000593574">
    <property type="component" value="Unassembled WGS sequence"/>
</dbReference>
<evidence type="ECO:0000256" key="2">
    <source>
        <dbReference type="ARBA" id="ARBA00022527"/>
    </source>
</evidence>
<dbReference type="InterPro" id="IPR011009">
    <property type="entry name" value="Kinase-like_dom_sf"/>
</dbReference>
<keyword evidence="7" id="KW-0418">Kinase</keyword>
<evidence type="ECO:0000313" key="16">
    <source>
        <dbReference type="Proteomes" id="UP000593574"/>
    </source>
</evidence>
<keyword evidence="11" id="KW-0325">Glycoprotein</keyword>
<dbReference type="SMART" id="SM00220">
    <property type="entry name" value="S_TKc"/>
    <property type="match status" value="1"/>
</dbReference>
<evidence type="ECO:0000256" key="12">
    <source>
        <dbReference type="PROSITE-ProRule" id="PRU10141"/>
    </source>
</evidence>
<gene>
    <name evidence="15" type="ORF">Golax_022610</name>
</gene>
<dbReference type="AlphaFoldDB" id="A0A7J9B296"/>
<protein>
    <recommendedName>
        <fullName evidence="14">Protein kinase domain-containing protein</fullName>
    </recommendedName>
</protein>
<evidence type="ECO:0000256" key="9">
    <source>
        <dbReference type="ARBA" id="ARBA00022989"/>
    </source>
</evidence>
<sequence>MLSSFHTKKVELNGPLLSTILNFLYSVSSCLPPSILSYTCLLYHLIPPMEKLQNLLLLLLQLLLLLPISLAYTPPHKYFINCGSNSNVSGSGGRNFVGDLNSGVSFFVGQSSPVPHANPSSSQLYQSARIYRRPSFYEFVINENGTYFVRLHFFVSSSDSNLATAKFNVSASGFWLLSNFTLKNTISSPVIKDFLVTINVKRFRIYFIPSHGSNLAFVNAIEVFLAPEDFIPDTASLVTPAGSRISFDGLHSQVLLTLFRINVGGLTLTPANDILWRNWIPDDSFLLNPMAARNSDFFFDSPNYREGGATEYTAPGPVYRTAKEMNIDESRQLNFFNVTWSFNVSKSSSHFVRVHFCDIISVSLNVIIFDLYIYNKFSAKINPYDKMGQLAAPFYYDFVVDSDESGIMNISIGPRSDSQNQTAFLNGLEIMELMKKSNFVSWPGKPESNRTSLFAIVGSIGGGSFVIILVAIVLLSLKRRKAMPGQSSSWPFSGPFYAKSSSYNKMSEKTSNMLPSNLNLALRLSYHEIEQSTKNFDSNLVIGEGGFGKVYQGMFRGMKVAVKRSEPGHGQGLLEFQTEIVVLSQIRHRHLVSLIGYCDERFEMILVYEFMEQGTLRDHLYYSTTDLEKSYSARSEFSWKQRLEICIGAAKGLNYLHTGAAGGIIHRDVKSTNILLDEQFVAKVADFGLSKSGIPDVEHSIDVKGTFGYLDPEYFMSLQLTDKSDVYSFGVVLLEVLCARPAVINSNRREEVNLAEWGMYWLRKGQLDNIIDPILVDTINPNSFRKFAETTEKCLKVYGSERPIMRDVLWDLEYALQLQLAPINRGPLEDSITNASLEFSMPVLHRLPSNNFPAVDEDNTTLVFDDTSDVTASEVFTELRIGDSR</sequence>
<dbReference type="PROSITE" id="PS00107">
    <property type="entry name" value="PROTEIN_KINASE_ATP"/>
    <property type="match status" value="1"/>
</dbReference>
<accession>A0A7J9B296</accession>
<dbReference type="InterPro" id="IPR045272">
    <property type="entry name" value="ANXUR1/2-like"/>
</dbReference>
<evidence type="ECO:0000256" key="13">
    <source>
        <dbReference type="SAM" id="Phobius"/>
    </source>
</evidence>
<dbReference type="Gene3D" id="2.60.120.430">
    <property type="entry name" value="Galactose-binding lectin"/>
    <property type="match status" value="2"/>
</dbReference>